<dbReference type="OrthoDB" id="9803916at2"/>
<gene>
    <name evidence="1" type="ORF">N790_11130</name>
</gene>
<reference evidence="1 2" key="1">
    <citation type="submission" date="2013-09" db="EMBL/GenBank/DDBJ databases">
        <title>Genome sequencing of Arenimonas malthae.</title>
        <authorList>
            <person name="Chen F."/>
            <person name="Wang G."/>
        </authorList>
    </citation>
    <scope>NUCLEOTIDE SEQUENCE [LARGE SCALE GENOMIC DNA]</scope>
    <source>
        <strain evidence="1 2">CC-JY-1</strain>
    </source>
</reference>
<dbReference type="EMBL" id="AVCH01000195">
    <property type="protein sequence ID" value="KFN42993.1"/>
    <property type="molecule type" value="Genomic_DNA"/>
</dbReference>
<dbReference type="Proteomes" id="UP000029392">
    <property type="component" value="Unassembled WGS sequence"/>
</dbReference>
<dbReference type="GO" id="GO:0042781">
    <property type="term" value="F:3'-tRNA processing endoribonuclease activity"/>
    <property type="evidence" value="ECO:0007669"/>
    <property type="project" value="TreeGrafter"/>
</dbReference>
<name>A0A091AS46_9GAMM</name>
<dbReference type="Gene3D" id="3.60.15.10">
    <property type="entry name" value="Ribonuclease Z/Hydroxyacylglutathione hydrolase-like"/>
    <property type="match status" value="1"/>
</dbReference>
<proteinExistence type="predicted"/>
<dbReference type="PATRIC" id="fig|1384054.3.peg.2421"/>
<dbReference type="PANTHER" id="PTHR46018:SF7">
    <property type="entry name" value="RIBONUCLEASE Z"/>
    <property type="match status" value="1"/>
</dbReference>
<dbReference type="RefSeq" id="WP_043804848.1">
    <property type="nucleotide sequence ID" value="NZ_AVCH01000195.1"/>
</dbReference>
<dbReference type="SUPFAM" id="SSF56281">
    <property type="entry name" value="Metallo-hydrolase/oxidoreductase"/>
    <property type="match status" value="1"/>
</dbReference>
<evidence type="ECO:0000313" key="2">
    <source>
        <dbReference type="Proteomes" id="UP000029392"/>
    </source>
</evidence>
<dbReference type="STRING" id="1384054.N790_11130"/>
<accession>A0A091AS46</accession>
<dbReference type="AlphaFoldDB" id="A0A091AS46"/>
<dbReference type="PANTHER" id="PTHR46018">
    <property type="entry name" value="ZINC PHOSPHODIESTERASE ELAC PROTEIN 1"/>
    <property type="match status" value="1"/>
</dbReference>
<protein>
    <submittedName>
        <fullName evidence="1">Uncharacterized protein</fullName>
    </submittedName>
</protein>
<evidence type="ECO:0000313" key="1">
    <source>
        <dbReference type="EMBL" id="KFN42993.1"/>
    </source>
</evidence>
<dbReference type="InterPro" id="IPR036866">
    <property type="entry name" value="RibonucZ/Hydroxyglut_hydro"/>
</dbReference>
<organism evidence="1 2">
    <name type="scientific">Arenimonas malthae CC-JY-1</name>
    <dbReference type="NCBI Taxonomy" id="1384054"/>
    <lineage>
        <taxon>Bacteria</taxon>
        <taxon>Pseudomonadati</taxon>
        <taxon>Pseudomonadota</taxon>
        <taxon>Gammaproteobacteria</taxon>
        <taxon>Lysobacterales</taxon>
        <taxon>Lysobacteraceae</taxon>
        <taxon>Arenimonas</taxon>
    </lineage>
</organism>
<comment type="caution">
    <text evidence="1">The sequence shown here is derived from an EMBL/GenBank/DDBJ whole genome shotgun (WGS) entry which is preliminary data.</text>
</comment>
<keyword evidence="2" id="KW-1185">Reference proteome</keyword>
<sequence length="256" mass="27847">MNWSLRFLGVGNSQAAVTLGSAAATIERDGQPLLMIDCGQEALTAFEAQYGALPDAVFVTHVHMDHVAGLERLFFATYFNPARRGKVRLYVPVGVLPHLQSRLADYPGVVAEGDANWWDAFQLVPVTRGFWHQGQWFDVFPVRHHLPDTAFGLRLAGSLVWTGDTRPIPEMLALHAGAGELVAHDCALQGNPSHSGLDDLEREYPRELLSRCVFYHYASLADAAEMRARGYAVASPGEVLALRAPNPPPGHAGSAA</sequence>
<dbReference type="Pfam" id="PF23023">
    <property type="entry name" value="Anti-Pycsar_Apyc1"/>
    <property type="match status" value="1"/>
</dbReference>
<dbReference type="eggNOG" id="COG1234">
    <property type="taxonomic scope" value="Bacteria"/>
</dbReference>